<evidence type="ECO:0000313" key="4">
    <source>
        <dbReference type="EMBL" id="AUN30725.1"/>
    </source>
</evidence>
<evidence type="ECO:0000313" key="5">
    <source>
        <dbReference type="Proteomes" id="UP000234752"/>
    </source>
</evidence>
<comment type="similarity">
    <text evidence="2">Belongs to the bacterial solute-binding protein 2 family.</text>
</comment>
<dbReference type="SUPFAM" id="SSF53822">
    <property type="entry name" value="Periplasmic binding protein-like I"/>
    <property type="match status" value="1"/>
</dbReference>
<dbReference type="AlphaFoldDB" id="A0A2K9NEV6"/>
<sequence>MTIHPSRRLLLAAAVLSGLALPVRAHHGGRHLRVGFVNPGRASDRFWQMSDLAMQEAAKQFQITLLTGYAERDRQRMLSLGHEILAQQPDYMIIVNEHRTAAPLMAAAQAAGVPVLLAFSGLTADDVALLGRPRERSPLFLGSLLADNARAGAAMAEALVADCRRRAGRTGPVPLLALGGIAATPAAQERLDGLHRVLAADGDARLLDQVAVNWSREEARDRTLSLLRRQPQTQGIWCANDDMALGAMDAAITIGRTPGQDLSIIGLNWQEDALREVAAGRMVLSMGGHFLLGAWALAWLRDHAEGLDFANAGGTEQYLALAPLTRDQVGPYLARFGKDGWTRIDFNRLRQHQGRYDLHVGSVLTV</sequence>
<evidence type="ECO:0000256" key="3">
    <source>
        <dbReference type="ARBA" id="ARBA00022729"/>
    </source>
</evidence>
<organism evidence="4 5">
    <name type="scientific">Niveispirillum cyanobacteriorum</name>
    <dbReference type="NCBI Taxonomy" id="1612173"/>
    <lineage>
        <taxon>Bacteria</taxon>
        <taxon>Pseudomonadati</taxon>
        <taxon>Pseudomonadota</taxon>
        <taxon>Alphaproteobacteria</taxon>
        <taxon>Rhodospirillales</taxon>
        <taxon>Azospirillaceae</taxon>
        <taxon>Niveispirillum</taxon>
    </lineage>
</organism>
<dbReference type="PANTHER" id="PTHR46847:SF2">
    <property type="entry name" value="ABC TRANSPORTER SUGAR-BINDING PROTEIN"/>
    <property type="match status" value="1"/>
</dbReference>
<keyword evidence="5" id="KW-1185">Reference proteome</keyword>
<keyword evidence="3" id="KW-0732">Signal</keyword>
<protein>
    <submittedName>
        <fullName evidence="4">LacI family transcriptional regulator</fullName>
    </submittedName>
</protein>
<dbReference type="KEGG" id="ncb:C0V82_11085"/>
<dbReference type="Pfam" id="PF13407">
    <property type="entry name" value="Peripla_BP_4"/>
    <property type="match status" value="1"/>
</dbReference>
<dbReference type="InterPro" id="IPR025997">
    <property type="entry name" value="SBP_2_dom"/>
</dbReference>
<evidence type="ECO:0000256" key="1">
    <source>
        <dbReference type="ARBA" id="ARBA00004196"/>
    </source>
</evidence>
<evidence type="ECO:0000256" key="2">
    <source>
        <dbReference type="ARBA" id="ARBA00007639"/>
    </source>
</evidence>
<name>A0A2K9NEV6_9PROT</name>
<dbReference type="PANTHER" id="PTHR46847">
    <property type="entry name" value="D-ALLOSE-BINDING PERIPLASMIC PROTEIN-RELATED"/>
    <property type="match status" value="1"/>
</dbReference>
<dbReference type="InterPro" id="IPR028082">
    <property type="entry name" value="Peripla_BP_I"/>
</dbReference>
<dbReference type="CDD" id="cd06324">
    <property type="entry name" value="PBP1_ABC_sugar_binding-like"/>
    <property type="match status" value="1"/>
</dbReference>
<dbReference type="GO" id="GO:0030246">
    <property type="term" value="F:carbohydrate binding"/>
    <property type="evidence" value="ECO:0007669"/>
    <property type="project" value="UniProtKB-ARBA"/>
</dbReference>
<dbReference type="Gene3D" id="3.40.50.2300">
    <property type="match status" value="2"/>
</dbReference>
<proteinExistence type="inferred from homology"/>
<reference evidence="4 5" key="1">
    <citation type="submission" date="2017-12" db="EMBL/GenBank/DDBJ databases">
        <title>Genomes of bacteria within cyanobacterial aggregates.</title>
        <authorList>
            <person name="Cai H."/>
        </authorList>
    </citation>
    <scope>NUCLEOTIDE SEQUENCE [LARGE SCALE GENOMIC DNA]</scope>
    <source>
        <strain evidence="4 5">TH16</strain>
    </source>
</reference>
<dbReference type="OrthoDB" id="9773673at2"/>
<comment type="subcellular location">
    <subcellularLocation>
        <location evidence="1">Cell envelope</location>
    </subcellularLocation>
</comment>
<gene>
    <name evidence="4" type="ORF">C0V82_11085</name>
</gene>
<dbReference type="GO" id="GO:0030313">
    <property type="term" value="C:cell envelope"/>
    <property type="evidence" value="ECO:0007669"/>
    <property type="project" value="UniProtKB-SubCell"/>
</dbReference>
<dbReference type="RefSeq" id="WP_102112401.1">
    <property type="nucleotide sequence ID" value="NZ_BMGN01000002.1"/>
</dbReference>
<accession>A0A2K9NEV6</accession>
<dbReference type="EMBL" id="CP025611">
    <property type="protein sequence ID" value="AUN30725.1"/>
    <property type="molecule type" value="Genomic_DNA"/>
</dbReference>
<dbReference type="Proteomes" id="UP000234752">
    <property type="component" value="Chromosome eg_1"/>
</dbReference>